<evidence type="ECO:0000259" key="2">
    <source>
        <dbReference type="Pfam" id="PF13439"/>
    </source>
</evidence>
<dbReference type="InterPro" id="IPR050194">
    <property type="entry name" value="Glycosyltransferase_grp1"/>
</dbReference>
<evidence type="ECO:0000259" key="1">
    <source>
        <dbReference type="Pfam" id="PF00534"/>
    </source>
</evidence>
<dbReference type="SUPFAM" id="SSF53756">
    <property type="entry name" value="UDP-Glycosyltransferase/glycogen phosphorylase"/>
    <property type="match status" value="1"/>
</dbReference>
<keyword evidence="3" id="KW-0808">Transferase</keyword>
<dbReference type="InterPro" id="IPR028098">
    <property type="entry name" value="Glyco_trans_4-like_N"/>
</dbReference>
<evidence type="ECO:0000313" key="3">
    <source>
        <dbReference type="EMBL" id="CAD6490153.1"/>
    </source>
</evidence>
<dbReference type="Pfam" id="PF13439">
    <property type="entry name" value="Glyco_transf_4"/>
    <property type="match status" value="1"/>
</dbReference>
<name>A0A811T069_9EURY</name>
<feature type="domain" description="Glycosyl transferase family 1" evidence="1">
    <location>
        <begin position="195"/>
        <end position="365"/>
    </location>
</feature>
<protein>
    <submittedName>
        <fullName evidence="3">D-inositol-3-phosphate glycosyltransferase</fullName>
        <ecNumber evidence="3">2.4.1.250</ecNumber>
    </submittedName>
</protein>
<dbReference type="Proteomes" id="UP000606624">
    <property type="component" value="Unassembled WGS sequence"/>
</dbReference>
<gene>
    <name evidence="3" type="primary">mshA_1</name>
    <name evidence="3" type="ORF">KFBDDELM_00031</name>
</gene>
<dbReference type="AlphaFoldDB" id="A0A811T069"/>
<dbReference type="InterPro" id="IPR001296">
    <property type="entry name" value="Glyco_trans_1"/>
</dbReference>
<reference evidence="3" key="1">
    <citation type="submission" date="2020-10" db="EMBL/GenBank/DDBJ databases">
        <authorList>
            <person name="Hahn C.J."/>
            <person name="Laso-Perez R."/>
            <person name="Vulcano F."/>
            <person name="Vaziourakis K.-M."/>
            <person name="Stokke R."/>
            <person name="Steen I.H."/>
            <person name="Teske A."/>
            <person name="Boetius A."/>
            <person name="Liebeke M."/>
            <person name="Amann R."/>
            <person name="Knittel K."/>
        </authorList>
    </citation>
    <scope>NUCLEOTIDE SEQUENCE</scope>
    <source>
        <strain evidence="3">Gfbio:e3339647-f889-4370-9287-4fb5cb688e4c:AG392E03_GoMArc1</strain>
    </source>
</reference>
<dbReference type="PANTHER" id="PTHR45947">
    <property type="entry name" value="SULFOQUINOVOSYL TRANSFERASE SQD2"/>
    <property type="match status" value="1"/>
</dbReference>
<keyword evidence="3" id="KW-0328">Glycosyltransferase</keyword>
<sequence>MKIGYFVTKFPYSQQFTEYAYGGSTLVAYYLAIEMAKRGHEIDVFTTSVNSKDSVEKHENMAIYRYGTNFRMLTSNISFGMFRKSVKHDVGIAHTHFDIPPGPLAGLKYAKKKGVPLVVTYHGDWVESYGGLIRRMGVAFHNKYLVDKVLSHANIIISPSEYYIDGSRFLKKYKDKIVVIPNGINIDEFDIPYSKEACKKKLGLPLDKKIILFFGYLSPYKGPDVLVEAMPKIVKDVSDAELTFAGKGVMQDELEMLSMRLEVEKNVRFVGFVKDGLKPLYYKAADVFVLPSTMSTECFPLTNLEAMTCGVPIVASNIGGIPDAVKDGENGLLVPPMNSEVLADAIIYLMENEDVREKMGKNGRKGAEGYSWENIAEKTEKVYKELV</sequence>
<dbReference type="EMBL" id="CAJHIN010000001">
    <property type="protein sequence ID" value="CAD6490153.1"/>
    <property type="molecule type" value="Genomic_DNA"/>
</dbReference>
<dbReference type="GO" id="GO:0102710">
    <property type="term" value="F:D-inositol-3-phosphate glycosyltransferase activity"/>
    <property type="evidence" value="ECO:0007669"/>
    <property type="project" value="UniProtKB-EC"/>
</dbReference>
<feature type="domain" description="Glycosyltransferase subfamily 4-like N-terminal" evidence="2">
    <location>
        <begin position="21"/>
        <end position="187"/>
    </location>
</feature>
<dbReference type="PANTHER" id="PTHR45947:SF3">
    <property type="entry name" value="SULFOQUINOVOSYL TRANSFERASE SQD2"/>
    <property type="match status" value="1"/>
</dbReference>
<dbReference type="Gene3D" id="3.40.50.2000">
    <property type="entry name" value="Glycogen Phosphorylase B"/>
    <property type="match status" value="2"/>
</dbReference>
<accession>A0A811T069</accession>
<dbReference type="Pfam" id="PF00534">
    <property type="entry name" value="Glycos_transf_1"/>
    <property type="match status" value="1"/>
</dbReference>
<comment type="caution">
    <text evidence="3">The sequence shown here is derived from an EMBL/GenBank/DDBJ whole genome shotgun (WGS) entry which is preliminary data.</text>
</comment>
<dbReference type="CDD" id="cd03801">
    <property type="entry name" value="GT4_PimA-like"/>
    <property type="match status" value="1"/>
</dbReference>
<dbReference type="EC" id="2.4.1.250" evidence="3"/>
<proteinExistence type="predicted"/>
<organism evidence="3 4">
    <name type="scientific">Candidatus Argoarchaeum ethanivorans</name>
    <dbReference type="NCBI Taxonomy" id="2608793"/>
    <lineage>
        <taxon>Archaea</taxon>
        <taxon>Methanobacteriati</taxon>
        <taxon>Methanobacteriota</taxon>
        <taxon>Stenosarchaea group</taxon>
        <taxon>Methanomicrobia</taxon>
        <taxon>Methanosarcinales</taxon>
        <taxon>Methanosarcinales incertae sedis</taxon>
        <taxon>GOM Arc I cluster</taxon>
        <taxon>Candidatus Argoarchaeum</taxon>
    </lineage>
</organism>
<evidence type="ECO:0000313" key="4">
    <source>
        <dbReference type="Proteomes" id="UP000606624"/>
    </source>
</evidence>